<keyword evidence="2" id="KW-0560">Oxidoreductase</keyword>
<sequence length="96" mass="10766">MNIYLTAIIKSKPEFTAAIKSILLNMVEESRREAACIQYDLHQDNDDANTFFFHEVWSGAEGLNQHNQQPYIVAFGSAAKTMLAETPVILKGHKLA</sequence>
<dbReference type="GO" id="GO:0004497">
    <property type="term" value="F:monooxygenase activity"/>
    <property type="evidence" value="ECO:0007669"/>
    <property type="project" value="UniProtKB-KW"/>
</dbReference>
<dbReference type="InterPro" id="IPR011008">
    <property type="entry name" value="Dimeric_a/b-barrel"/>
</dbReference>
<dbReference type="EMBL" id="FRBL01000003">
    <property type="protein sequence ID" value="SHL45399.1"/>
    <property type="molecule type" value="Genomic_DNA"/>
</dbReference>
<dbReference type="RefSeq" id="WP_073080180.1">
    <property type="nucleotide sequence ID" value="NZ_FRBL01000003.1"/>
</dbReference>
<dbReference type="PROSITE" id="PS51725">
    <property type="entry name" value="ABM"/>
    <property type="match status" value="1"/>
</dbReference>
<dbReference type="AlphaFoldDB" id="A0A1M7ASK2"/>
<evidence type="ECO:0000313" key="3">
    <source>
        <dbReference type="Proteomes" id="UP000184420"/>
    </source>
</evidence>
<keyword evidence="2" id="KW-0503">Monooxygenase</keyword>
<feature type="domain" description="ABM" evidence="1">
    <location>
        <begin position="3"/>
        <end position="91"/>
    </location>
</feature>
<dbReference type="STRING" id="1419482.SAMN05444266_103385"/>
<evidence type="ECO:0000259" key="1">
    <source>
        <dbReference type="PROSITE" id="PS51725"/>
    </source>
</evidence>
<dbReference type="Proteomes" id="UP000184420">
    <property type="component" value="Unassembled WGS sequence"/>
</dbReference>
<dbReference type="Gene3D" id="3.30.70.100">
    <property type="match status" value="1"/>
</dbReference>
<dbReference type="OrthoDB" id="9806189at2"/>
<proteinExistence type="predicted"/>
<evidence type="ECO:0000313" key="2">
    <source>
        <dbReference type="EMBL" id="SHL45399.1"/>
    </source>
</evidence>
<dbReference type="Pfam" id="PF03992">
    <property type="entry name" value="ABM"/>
    <property type="match status" value="1"/>
</dbReference>
<accession>A0A1M7ASK2</accession>
<organism evidence="2 3">
    <name type="scientific">Chitinophaga jiangningensis</name>
    <dbReference type="NCBI Taxonomy" id="1419482"/>
    <lineage>
        <taxon>Bacteria</taxon>
        <taxon>Pseudomonadati</taxon>
        <taxon>Bacteroidota</taxon>
        <taxon>Chitinophagia</taxon>
        <taxon>Chitinophagales</taxon>
        <taxon>Chitinophagaceae</taxon>
        <taxon>Chitinophaga</taxon>
    </lineage>
</organism>
<protein>
    <submittedName>
        <fullName evidence="2">Quinol monooxygenase YgiN</fullName>
    </submittedName>
</protein>
<dbReference type="InterPro" id="IPR007138">
    <property type="entry name" value="ABM_dom"/>
</dbReference>
<dbReference type="SUPFAM" id="SSF54909">
    <property type="entry name" value="Dimeric alpha+beta barrel"/>
    <property type="match status" value="1"/>
</dbReference>
<keyword evidence="3" id="KW-1185">Reference proteome</keyword>
<dbReference type="PANTHER" id="PTHR33336">
    <property type="entry name" value="QUINOL MONOOXYGENASE YGIN-RELATED"/>
    <property type="match status" value="1"/>
</dbReference>
<reference evidence="2 3" key="1">
    <citation type="submission" date="2016-11" db="EMBL/GenBank/DDBJ databases">
        <authorList>
            <person name="Jaros S."/>
            <person name="Januszkiewicz K."/>
            <person name="Wedrychowicz H."/>
        </authorList>
    </citation>
    <scope>NUCLEOTIDE SEQUENCE [LARGE SCALE GENOMIC DNA]</scope>
    <source>
        <strain evidence="2 3">DSM 27406</strain>
    </source>
</reference>
<dbReference type="PANTHER" id="PTHR33336:SF15">
    <property type="entry name" value="ABM DOMAIN-CONTAINING PROTEIN"/>
    <property type="match status" value="1"/>
</dbReference>
<dbReference type="InterPro" id="IPR050744">
    <property type="entry name" value="AI-2_Isomerase_LsrG"/>
</dbReference>
<name>A0A1M7ASK2_9BACT</name>
<gene>
    <name evidence="2" type="ORF">SAMN05444266_103385</name>
</gene>